<comment type="caution">
    <text evidence="2">The sequence shown here is derived from an EMBL/GenBank/DDBJ whole genome shotgun (WGS) entry which is preliminary data.</text>
</comment>
<dbReference type="EMBL" id="MUBK01000010">
    <property type="protein sequence ID" value="OTA20358.1"/>
    <property type="molecule type" value="Genomic_DNA"/>
</dbReference>
<feature type="transmembrane region" description="Helical" evidence="1">
    <location>
        <begin position="228"/>
        <end position="248"/>
    </location>
</feature>
<gene>
    <name evidence="2" type="ORF">Xbed_01584</name>
</gene>
<evidence type="ECO:0000313" key="3">
    <source>
        <dbReference type="Proteomes" id="UP000194204"/>
    </source>
</evidence>
<organism evidence="2 3">
    <name type="scientific">Xenorhabdus beddingii</name>
    <dbReference type="NCBI Taxonomy" id="40578"/>
    <lineage>
        <taxon>Bacteria</taxon>
        <taxon>Pseudomonadati</taxon>
        <taxon>Pseudomonadota</taxon>
        <taxon>Gammaproteobacteria</taxon>
        <taxon>Enterobacterales</taxon>
        <taxon>Morganellaceae</taxon>
        <taxon>Xenorhabdus</taxon>
    </lineage>
</organism>
<dbReference type="Proteomes" id="UP000194204">
    <property type="component" value="Unassembled WGS sequence"/>
</dbReference>
<keyword evidence="1" id="KW-0472">Membrane</keyword>
<name>A0A1Y2SNT0_9GAMM</name>
<dbReference type="OrthoDB" id="6442360at2"/>
<dbReference type="RefSeq" id="WP_086112372.1">
    <property type="nucleotide sequence ID" value="NZ_CAWNHF010000002.1"/>
</dbReference>
<keyword evidence="1" id="KW-1133">Transmembrane helix</keyword>
<sequence>MDIKRKNELLNFHLGGVVQIDEADGILKPWLNTSQAIEQMTDQLEKNLELFVVLTLEEALDAVKNLCVPKPNASWKDATFACTDIASSFTGNIIDGYGLKKIIDELSSYFGVKAKEYVDKYGNRSIKLTGRTGVRNYLTAAKYGVNNFKMIDMGIGSQGIKNGIITGARYCIIVGAAYRFVELWFKNEYDLYDFFGNITMDVAKTAVSVLAGFGAKAIAGAYLAGGAYVLAVSCGIFFLGVGVAIILYRLDNKFEIRKNLIEYMRESAIEYAKKRRVNYASHPDKVLSELGRSWRG</sequence>
<accession>A0A1Y2SNT0</accession>
<reference evidence="2 3" key="1">
    <citation type="submission" date="2017-01" db="EMBL/GenBank/DDBJ databases">
        <title>Deconstructing symbiosis and pathogenesis requirements using a combined genomic-metabolomic approach.</title>
        <authorList>
            <person name="Tobias N.J."/>
            <person name="Wolff H."/>
            <person name="Djahanschiri B."/>
            <person name="Ebersberger I."/>
            <person name="Bode H.B."/>
        </authorList>
    </citation>
    <scope>NUCLEOTIDE SEQUENCE [LARGE SCALE GENOMIC DNA]</scope>
    <source>
        <strain evidence="2 3">DSM 4764</strain>
    </source>
</reference>
<keyword evidence="1" id="KW-0812">Transmembrane</keyword>
<dbReference type="AlphaFoldDB" id="A0A1Y2SNT0"/>
<dbReference type="STRING" id="40578.Xbed_01584"/>
<evidence type="ECO:0000313" key="2">
    <source>
        <dbReference type="EMBL" id="OTA20358.1"/>
    </source>
</evidence>
<protein>
    <submittedName>
        <fullName evidence="2">Membrane protein</fullName>
    </submittedName>
</protein>
<proteinExistence type="predicted"/>
<keyword evidence="3" id="KW-1185">Reference proteome</keyword>
<evidence type="ECO:0000256" key="1">
    <source>
        <dbReference type="SAM" id="Phobius"/>
    </source>
</evidence>